<evidence type="ECO:0000313" key="5">
    <source>
        <dbReference type="Proteomes" id="UP000274131"/>
    </source>
</evidence>
<dbReference type="InterPro" id="IPR056169">
    <property type="entry name" value="HB_ELP1"/>
</dbReference>
<dbReference type="Proteomes" id="UP000274131">
    <property type="component" value="Unassembled WGS sequence"/>
</dbReference>
<feature type="domain" description="ELP1 three-helical bundle" evidence="3">
    <location>
        <begin position="367"/>
        <end position="517"/>
    </location>
</feature>
<sequence length="578" mass="66748">MRFGMEWPIYFMEFLLNVHRIIDIVDNADLLNLFILGLNSEDVTETLYPYYYSERSRKTCFNGSKVNLVCENIRNCLIVLELEQVIPLFSCLLSTYVKMEPKQAADALLAIRLYGSKVKNGDEMRRKWLDYLTLLLPEENLFKAALSIYDIELAEIVVKNLQLDPKEFHEILSGFNSVGCRNYQRFLIDVWLGRYEAALENLSQLPERFDEAKDFIEQQQLYSASLKIYCGKDHYLDVCALCAKDLFRRNLYEEAGLLFMKSACYMDAMLCAELSGDWKGVLQIAKKAEMSDADLAVKLEKVTLLLEKKKKYGQCVELLLHLGRSEDRYRILKLLGQAGDWKGLRNYSTGDEELEKAAEEYVLNQKATWCQDCSNWANIWESQHLRLESLRKDKKMKLQKMSESDIMEFDDTGSELLTETSSVISEVSRVSSKTNVYSRNKKRRDKKKTILKVGGQYEDAALLNSLKKLAISANSRQEEIGPFLQTLVSLNFIEEASELQRSFAALLKKMKDSFPKIWPTYIESYHLLGPLSEIYRCDDGVIRYPEGGGMPPRLTLDDELYPPNINFSGSWMMEILKH</sequence>
<evidence type="ECO:0000259" key="1">
    <source>
        <dbReference type="Pfam" id="PF23878"/>
    </source>
</evidence>
<proteinExistence type="predicted"/>
<feature type="domain" description="ELP1 alpha-solenoid" evidence="2">
    <location>
        <begin position="13"/>
        <end position="169"/>
    </location>
</feature>
<dbReference type="Pfam" id="PF23878">
    <property type="entry name" value="TPR_ELP1"/>
    <property type="match status" value="1"/>
</dbReference>
<dbReference type="OrthoDB" id="5876317at2759"/>
<accession>A0A0N4UWE6</accession>
<gene>
    <name evidence="4" type="ORF">EVEC_LOCUS1511</name>
</gene>
<evidence type="ECO:0000313" key="6">
    <source>
        <dbReference type="WBParaSite" id="EVEC_0000180301-mRNA-1"/>
    </source>
</evidence>
<reference evidence="6" key="1">
    <citation type="submission" date="2017-02" db="UniProtKB">
        <authorList>
            <consortium name="WormBaseParasite"/>
        </authorList>
    </citation>
    <scope>IDENTIFICATION</scope>
</reference>
<evidence type="ECO:0000259" key="2">
    <source>
        <dbReference type="Pfam" id="PF23925"/>
    </source>
</evidence>
<dbReference type="InterPro" id="IPR006849">
    <property type="entry name" value="Elp1"/>
</dbReference>
<name>A0A0N4UWE6_ENTVE</name>
<dbReference type="Pfam" id="PF23936">
    <property type="entry name" value="HB_ELP1"/>
    <property type="match status" value="1"/>
</dbReference>
<dbReference type="PANTHER" id="PTHR12747:SF0">
    <property type="entry name" value="ELONGATOR COMPLEX PROTEIN 1"/>
    <property type="match status" value="1"/>
</dbReference>
<evidence type="ECO:0000313" key="4">
    <source>
        <dbReference type="EMBL" id="VDD86368.1"/>
    </source>
</evidence>
<dbReference type="GO" id="GO:0002926">
    <property type="term" value="P:tRNA wobble base 5-methoxycarbonylmethyl-2-thiouridinylation"/>
    <property type="evidence" value="ECO:0007669"/>
    <property type="project" value="TreeGrafter"/>
</dbReference>
<dbReference type="InterPro" id="IPR056167">
    <property type="entry name" value="A-sol_ELP1"/>
</dbReference>
<dbReference type="GO" id="GO:0005829">
    <property type="term" value="C:cytosol"/>
    <property type="evidence" value="ECO:0007669"/>
    <property type="project" value="TreeGrafter"/>
</dbReference>
<dbReference type="GO" id="GO:0000049">
    <property type="term" value="F:tRNA binding"/>
    <property type="evidence" value="ECO:0007669"/>
    <property type="project" value="TreeGrafter"/>
</dbReference>
<protein>
    <submittedName>
        <fullName evidence="6">Transducin family protein / WD-40 repeat family protein</fullName>
    </submittedName>
</protein>
<dbReference type="GO" id="GO:0033588">
    <property type="term" value="C:elongator holoenzyme complex"/>
    <property type="evidence" value="ECO:0007669"/>
    <property type="project" value="InterPro"/>
</dbReference>
<dbReference type="WBParaSite" id="EVEC_0000180301-mRNA-1">
    <property type="protein sequence ID" value="EVEC_0000180301-mRNA-1"/>
    <property type="gene ID" value="EVEC_0000180301"/>
</dbReference>
<evidence type="ECO:0000259" key="3">
    <source>
        <dbReference type="Pfam" id="PF23936"/>
    </source>
</evidence>
<dbReference type="UniPathway" id="UPA00988"/>
<dbReference type="STRING" id="51028.A0A0N4UWE6"/>
<dbReference type="Pfam" id="PF23925">
    <property type="entry name" value="A-sol_ELP1"/>
    <property type="match status" value="1"/>
</dbReference>
<dbReference type="EMBL" id="UXUI01007221">
    <property type="protein sequence ID" value="VDD86368.1"/>
    <property type="molecule type" value="Genomic_DNA"/>
</dbReference>
<dbReference type="PANTHER" id="PTHR12747">
    <property type="entry name" value="ELONGATOR COMPLEX PROTEIN 1"/>
    <property type="match status" value="1"/>
</dbReference>
<organism evidence="6">
    <name type="scientific">Enterobius vermicularis</name>
    <name type="common">Human pinworm</name>
    <dbReference type="NCBI Taxonomy" id="51028"/>
    <lineage>
        <taxon>Eukaryota</taxon>
        <taxon>Metazoa</taxon>
        <taxon>Ecdysozoa</taxon>
        <taxon>Nematoda</taxon>
        <taxon>Chromadorea</taxon>
        <taxon>Rhabditida</taxon>
        <taxon>Spirurina</taxon>
        <taxon>Oxyuridomorpha</taxon>
        <taxon>Oxyuroidea</taxon>
        <taxon>Oxyuridae</taxon>
        <taxon>Enterobius</taxon>
    </lineage>
</organism>
<dbReference type="InterPro" id="IPR056166">
    <property type="entry name" value="TPR_ELP1"/>
</dbReference>
<feature type="domain" description="ELP1 TPR" evidence="1">
    <location>
        <begin position="183"/>
        <end position="341"/>
    </location>
</feature>
<reference evidence="4 5" key="2">
    <citation type="submission" date="2018-10" db="EMBL/GenBank/DDBJ databases">
        <authorList>
            <consortium name="Pathogen Informatics"/>
        </authorList>
    </citation>
    <scope>NUCLEOTIDE SEQUENCE [LARGE SCALE GENOMIC DNA]</scope>
</reference>
<dbReference type="AlphaFoldDB" id="A0A0N4UWE6"/>
<keyword evidence="5" id="KW-1185">Reference proteome</keyword>